<dbReference type="EMBL" id="BNJK01000001">
    <property type="protein sequence ID" value="GHO93765.1"/>
    <property type="molecule type" value="Genomic_DNA"/>
</dbReference>
<protein>
    <recommendedName>
        <fullName evidence="2">DZANK-type domain-containing protein</fullName>
    </recommendedName>
</protein>
<keyword evidence="4" id="KW-1185">Reference proteome</keyword>
<name>A0A8J3IN63_9CHLR</name>
<evidence type="ECO:0000259" key="2">
    <source>
        <dbReference type="Pfam" id="PF12773"/>
    </source>
</evidence>
<reference evidence="3" key="1">
    <citation type="submission" date="2020-10" db="EMBL/GenBank/DDBJ databases">
        <title>Taxonomic study of unclassified bacteria belonging to the class Ktedonobacteria.</title>
        <authorList>
            <person name="Yabe S."/>
            <person name="Wang C.M."/>
            <person name="Zheng Y."/>
            <person name="Sakai Y."/>
            <person name="Cavaletti L."/>
            <person name="Monciardini P."/>
            <person name="Donadio S."/>
        </authorList>
    </citation>
    <scope>NUCLEOTIDE SEQUENCE</scope>
    <source>
        <strain evidence="3">ID150040</strain>
    </source>
</reference>
<dbReference type="Pfam" id="PF12773">
    <property type="entry name" value="DZR"/>
    <property type="match status" value="1"/>
</dbReference>
<evidence type="ECO:0000313" key="3">
    <source>
        <dbReference type="EMBL" id="GHO93765.1"/>
    </source>
</evidence>
<keyword evidence="1" id="KW-1133">Transmembrane helix</keyword>
<feature type="domain" description="DZANK-type" evidence="2">
    <location>
        <begin position="172"/>
        <end position="218"/>
    </location>
</feature>
<gene>
    <name evidence="3" type="ORF">KSF_038130</name>
</gene>
<dbReference type="InterPro" id="IPR025874">
    <property type="entry name" value="DZR"/>
</dbReference>
<organism evidence="3 4">
    <name type="scientific">Reticulibacter mediterranei</name>
    <dbReference type="NCBI Taxonomy" id="2778369"/>
    <lineage>
        <taxon>Bacteria</taxon>
        <taxon>Bacillati</taxon>
        <taxon>Chloroflexota</taxon>
        <taxon>Ktedonobacteria</taxon>
        <taxon>Ktedonobacterales</taxon>
        <taxon>Reticulibacteraceae</taxon>
        <taxon>Reticulibacter</taxon>
    </lineage>
</organism>
<keyword evidence="1" id="KW-0812">Transmembrane</keyword>
<keyword evidence="1" id="KW-0472">Membrane</keyword>
<feature type="transmembrane region" description="Helical" evidence="1">
    <location>
        <begin position="84"/>
        <end position="106"/>
    </location>
</feature>
<sequence length="225" mass="24325">MDNRFYSAPSLDVERIALDLEGMFVAQGYQAQHFGNKKQMTVQFKQGGDLEALIGLQAALTLTLISYPDGVAAVVGQQQWVDKAVVGAVGMFFLWPLMITAGAGVIRQSQLESQLLNSLDMAVRQQRSDVRTGPVPPQYMAQMQQQSAPPPFSGMVPPWQQSAPAQPVQFPCPNCKGLNEVGDSYCSYCGTSLAVQKKVCRECKSPLKPDAVFCAKCGTEVAASS</sequence>
<dbReference type="RefSeq" id="WP_220204535.1">
    <property type="nucleotide sequence ID" value="NZ_BNJK01000001.1"/>
</dbReference>
<evidence type="ECO:0000256" key="1">
    <source>
        <dbReference type="SAM" id="Phobius"/>
    </source>
</evidence>
<proteinExistence type="predicted"/>
<comment type="caution">
    <text evidence="3">The sequence shown here is derived from an EMBL/GenBank/DDBJ whole genome shotgun (WGS) entry which is preliminary data.</text>
</comment>
<accession>A0A8J3IN63</accession>
<evidence type="ECO:0000313" key="4">
    <source>
        <dbReference type="Proteomes" id="UP000597444"/>
    </source>
</evidence>
<dbReference type="AlphaFoldDB" id="A0A8J3IN63"/>
<dbReference type="Proteomes" id="UP000597444">
    <property type="component" value="Unassembled WGS sequence"/>
</dbReference>